<reference evidence="6 7" key="1">
    <citation type="journal article" date="2019" name="Nat. Plants">
        <title>Stout camphor tree genome fills gaps in understanding of flowering plant genome evolution.</title>
        <authorList>
            <person name="Chaw S.M."/>
            <person name="Liu Y.C."/>
            <person name="Wu Y.W."/>
            <person name="Wang H.Y."/>
            <person name="Lin C.I."/>
            <person name="Wu C.S."/>
            <person name="Ke H.M."/>
            <person name="Chang L.Y."/>
            <person name="Hsu C.Y."/>
            <person name="Yang H.T."/>
            <person name="Sudianto E."/>
            <person name="Hsu M.H."/>
            <person name="Wu K.P."/>
            <person name="Wang L.N."/>
            <person name="Leebens-Mack J.H."/>
            <person name="Tsai I.J."/>
        </authorList>
    </citation>
    <scope>NUCLEOTIDE SEQUENCE [LARGE SCALE GENOMIC DNA]</scope>
    <source>
        <strain evidence="7">cv. Chaw 1501</strain>
        <tissue evidence="6">Young leaves</tissue>
    </source>
</reference>
<dbReference type="OrthoDB" id="153872at2759"/>
<proteinExistence type="predicted"/>
<evidence type="ECO:0000256" key="2">
    <source>
        <dbReference type="ARBA" id="ARBA00022771"/>
    </source>
</evidence>
<accession>A0A3S4PQA7</accession>
<evidence type="ECO:0000259" key="5">
    <source>
        <dbReference type="PROSITE" id="PS50119"/>
    </source>
</evidence>
<dbReference type="InterPro" id="IPR000315">
    <property type="entry name" value="Znf_B-box"/>
</dbReference>
<keyword evidence="7" id="KW-1185">Reference proteome</keyword>
<evidence type="ECO:0000313" key="6">
    <source>
        <dbReference type="EMBL" id="RWR93479.1"/>
    </source>
</evidence>
<evidence type="ECO:0000256" key="1">
    <source>
        <dbReference type="ARBA" id="ARBA00022723"/>
    </source>
</evidence>
<evidence type="ECO:0000256" key="4">
    <source>
        <dbReference type="PROSITE-ProRule" id="PRU00024"/>
    </source>
</evidence>
<keyword evidence="2 4" id="KW-0863">Zinc-finger</keyword>
<feature type="domain" description="B box-type" evidence="5">
    <location>
        <begin position="19"/>
        <end position="60"/>
    </location>
</feature>
<organism evidence="6 7">
    <name type="scientific">Cinnamomum micranthum f. kanehirae</name>
    <dbReference type="NCBI Taxonomy" id="337451"/>
    <lineage>
        <taxon>Eukaryota</taxon>
        <taxon>Viridiplantae</taxon>
        <taxon>Streptophyta</taxon>
        <taxon>Embryophyta</taxon>
        <taxon>Tracheophyta</taxon>
        <taxon>Spermatophyta</taxon>
        <taxon>Magnoliopsida</taxon>
        <taxon>Magnoliidae</taxon>
        <taxon>Laurales</taxon>
        <taxon>Lauraceae</taxon>
        <taxon>Cinnamomum</taxon>
    </lineage>
</organism>
<sequence>MCSGKEEKMTQIPSSHWRQGAITCELCNSRATIYCHSDDAFLCRTCDKHVHKANFLALRHIRCVLCESCQQPKHRYIIGSSFELTTPFIGENSIFLSL</sequence>
<dbReference type="InterPro" id="IPR049808">
    <property type="entry name" value="CONSTANS-like_Bbox1"/>
</dbReference>
<protein>
    <submittedName>
        <fullName evidence="6">Zinc finger, B-box</fullName>
    </submittedName>
</protein>
<dbReference type="PANTHER" id="PTHR31717:SF142">
    <property type="entry name" value="B-BOX DOMAIN PROTEIN 30-RELATED"/>
    <property type="match status" value="1"/>
</dbReference>
<dbReference type="PANTHER" id="PTHR31717">
    <property type="entry name" value="ZINC FINGER PROTEIN CONSTANS-LIKE 10"/>
    <property type="match status" value="1"/>
</dbReference>
<dbReference type="Proteomes" id="UP000283530">
    <property type="component" value="Unassembled WGS sequence"/>
</dbReference>
<evidence type="ECO:0000256" key="3">
    <source>
        <dbReference type="ARBA" id="ARBA00022833"/>
    </source>
</evidence>
<evidence type="ECO:0000313" key="7">
    <source>
        <dbReference type="Proteomes" id="UP000283530"/>
    </source>
</evidence>
<gene>
    <name evidence="6" type="ORF">CKAN_02273100</name>
</gene>
<dbReference type="EMBL" id="QPKB01000010">
    <property type="protein sequence ID" value="RWR93479.1"/>
    <property type="molecule type" value="Genomic_DNA"/>
</dbReference>
<dbReference type="CDD" id="cd19821">
    <property type="entry name" value="Bbox1_BBX-like"/>
    <property type="match status" value="1"/>
</dbReference>
<dbReference type="PROSITE" id="PS50119">
    <property type="entry name" value="ZF_BBOX"/>
    <property type="match status" value="1"/>
</dbReference>
<keyword evidence="3" id="KW-0862">Zinc</keyword>
<keyword evidence="1" id="KW-0479">Metal-binding</keyword>
<dbReference type="Pfam" id="PF00643">
    <property type="entry name" value="zf-B_box"/>
    <property type="match status" value="1"/>
</dbReference>
<dbReference type="SMART" id="SM00336">
    <property type="entry name" value="BBOX"/>
    <property type="match status" value="1"/>
</dbReference>
<name>A0A3S4PQA7_9MAGN</name>
<dbReference type="GO" id="GO:0008270">
    <property type="term" value="F:zinc ion binding"/>
    <property type="evidence" value="ECO:0007669"/>
    <property type="project" value="UniProtKB-KW"/>
</dbReference>
<dbReference type="AlphaFoldDB" id="A0A3S4PQA7"/>
<comment type="caution">
    <text evidence="6">The sequence shown here is derived from an EMBL/GenBank/DDBJ whole genome shotgun (WGS) entry which is preliminary data.</text>
</comment>